<protein>
    <submittedName>
        <fullName evidence="1">Uncharacterized protein</fullName>
    </submittedName>
</protein>
<dbReference type="EMBL" id="CAOQHR010000006">
    <property type="protein sequence ID" value="CAI6336239.1"/>
    <property type="molecule type" value="Genomic_DNA"/>
</dbReference>
<comment type="caution">
    <text evidence="1">The sequence shown here is derived from an EMBL/GenBank/DDBJ whole genome shotgun (WGS) entry which is preliminary data.</text>
</comment>
<dbReference type="Proteomes" id="UP001152607">
    <property type="component" value="Unassembled WGS sequence"/>
</dbReference>
<dbReference type="AlphaFoldDB" id="A0A9W4UJ24"/>
<proteinExistence type="predicted"/>
<name>A0A9W4UJ24_9PLEO</name>
<evidence type="ECO:0000313" key="2">
    <source>
        <dbReference type="Proteomes" id="UP001152607"/>
    </source>
</evidence>
<keyword evidence="2" id="KW-1185">Reference proteome</keyword>
<accession>A0A9W4UJ24</accession>
<evidence type="ECO:0000313" key="1">
    <source>
        <dbReference type="EMBL" id="CAI6336239.1"/>
    </source>
</evidence>
<organism evidence="1 2">
    <name type="scientific">Periconia digitata</name>
    <dbReference type="NCBI Taxonomy" id="1303443"/>
    <lineage>
        <taxon>Eukaryota</taxon>
        <taxon>Fungi</taxon>
        <taxon>Dikarya</taxon>
        <taxon>Ascomycota</taxon>
        <taxon>Pezizomycotina</taxon>
        <taxon>Dothideomycetes</taxon>
        <taxon>Pleosporomycetidae</taxon>
        <taxon>Pleosporales</taxon>
        <taxon>Massarineae</taxon>
        <taxon>Periconiaceae</taxon>
        <taxon>Periconia</taxon>
    </lineage>
</organism>
<reference evidence="1" key="1">
    <citation type="submission" date="2023-01" db="EMBL/GenBank/DDBJ databases">
        <authorList>
            <person name="Van Ghelder C."/>
            <person name="Rancurel C."/>
        </authorList>
    </citation>
    <scope>NUCLEOTIDE SEQUENCE</scope>
    <source>
        <strain evidence="1">CNCM I-4278</strain>
    </source>
</reference>
<sequence length="190" mass="21370">MHPPVSHRCLYAPNNPIHLFEDDVGPVRPETKTRKVAGSLSGCLLTLARASLPRPCPDWPTPSPICPTTCNRDNVWNIQTCCLHVLDGYKPIVCFMSKCQCICSHPLTHFYTSTQPHIFPEHESIPVSLFRPNHGSPPSLNTCHTSLQNLLCLHSSHPQQTSIPNTKAKSCMQKTHYDYSCRSRLFVRSI</sequence>
<gene>
    <name evidence="1" type="ORF">PDIGIT_LOCUS9332</name>
</gene>